<keyword evidence="3" id="KW-1185">Reference proteome</keyword>
<dbReference type="InterPro" id="IPR003609">
    <property type="entry name" value="Pan_app"/>
</dbReference>
<accession>A0ABR1DWR1</accession>
<name>A0ABR1DWR1_NECAM</name>
<comment type="caution">
    <text evidence="2">The sequence shown here is derived from an EMBL/GenBank/DDBJ whole genome shotgun (WGS) entry which is preliminary data.</text>
</comment>
<proteinExistence type="predicted"/>
<gene>
    <name evidence="2" type="primary">Necator_chrV.g18483</name>
    <name evidence="2" type="ORF">RB195_013692</name>
</gene>
<sequence>MAVKLFSLLFTRNPEPQCTAVPVFVRARTEVLNMHSGGSLNWITLVLHFAQITPLLTSTFFPRECEFNAAVKYQIRLDVQNQCMIACYEESDCTFVKYESIKGTCTIFTDGNVVQQPSDALFEINRGLEASSCESSITAPEELAFKSIKANHNSNESCEGGTRERNDLTTVYEFQKGSLHFYSTESSGFLIDEGTLIYKHFFTRIPEPECTAVPVFVRANHRRLFFGIAYNTTGYYFLNAYVYAERCVCNSGKCCGTSKFQEYVAEERNYIYRDNSELPTSDVSQSFFMASQINLK</sequence>
<dbReference type="Pfam" id="PF00024">
    <property type="entry name" value="PAN_1"/>
    <property type="match status" value="1"/>
</dbReference>
<dbReference type="Proteomes" id="UP001303046">
    <property type="component" value="Unassembled WGS sequence"/>
</dbReference>
<reference evidence="2 3" key="1">
    <citation type="submission" date="2023-08" db="EMBL/GenBank/DDBJ databases">
        <title>A Necator americanus chromosomal reference genome.</title>
        <authorList>
            <person name="Ilik V."/>
            <person name="Petrzelkova K.J."/>
            <person name="Pardy F."/>
            <person name="Fuh T."/>
            <person name="Niatou-Singa F.S."/>
            <person name="Gouil Q."/>
            <person name="Baker L."/>
            <person name="Ritchie M.E."/>
            <person name="Jex A.R."/>
            <person name="Gazzola D."/>
            <person name="Li H."/>
            <person name="Toshio Fujiwara R."/>
            <person name="Zhan B."/>
            <person name="Aroian R.V."/>
            <person name="Pafco B."/>
            <person name="Schwarz E.M."/>
        </authorList>
    </citation>
    <scope>NUCLEOTIDE SEQUENCE [LARGE SCALE GENOMIC DNA]</scope>
    <source>
        <strain evidence="2 3">Aroian</strain>
        <tissue evidence="2">Whole animal</tissue>
    </source>
</reference>
<evidence type="ECO:0000313" key="2">
    <source>
        <dbReference type="EMBL" id="KAK6754865.1"/>
    </source>
</evidence>
<protein>
    <recommendedName>
        <fullName evidence="1">Apple domain-containing protein</fullName>
    </recommendedName>
</protein>
<evidence type="ECO:0000313" key="3">
    <source>
        <dbReference type="Proteomes" id="UP001303046"/>
    </source>
</evidence>
<evidence type="ECO:0000259" key="1">
    <source>
        <dbReference type="Pfam" id="PF00024"/>
    </source>
</evidence>
<organism evidence="2 3">
    <name type="scientific">Necator americanus</name>
    <name type="common">Human hookworm</name>
    <dbReference type="NCBI Taxonomy" id="51031"/>
    <lineage>
        <taxon>Eukaryota</taxon>
        <taxon>Metazoa</taxon>
        <taxon>Ecdysozoa</taxon>
        <taxon>Nematoda</taxon>
        <taxon>Chromadorea</taxon>
        <taxon>Rhabditida</taxon>
        <taxon>Rhabditina</taxon>
        <taxon>Rhabditomorpha</taxon>
        <taxon>Strongyloidea</taxon>
        <taxon>Ancylostomatidae</taxon>
        <taxon>Bunostominae</taxon>
        <taxon>Necator</taxon>
    </lineage>
</organism>
<feature type="domain" description="Apple" evidence="1">
    <location>
        <begin position="71"/>
        <end position="112"/>
    </location>
</feature>
<dbReference type="EMBL" id="JAVFWL010000005">
    <property type="protein sequence ID" value="KAK6754865.1"/>
    <property type="molecule type" value="Genomic_DNA"/>
</dbReference>